<feature type="non-terminal residue" evidence="2">
    <location>
        <position position="119"/>
    </location>
</feature>
<dbReference type="EMBL" id="JACEIK010046303">
    <property type="protein sequence ID" value="MCE5167062.1"/>
    <property type="molecule type" value="Genomic_DNA"/>
</dbReference>
<gene>
    <name evidence="2" type="ORF">HAX54_035461</name>
</gene>
<keyword evidence="3" id="KW-1185">Reference proteome</keyword>
<dbReference type="Proteomes" id="UP000823775">
    <property type="component" value="Unassembled WGS sequence"/>
</dbReference>
<evidence type="ECO:0000313" key="2">
    <source>
        <dbReference type="EMBL" id="MCE5167062.1"/>
    </source>
</evidence>
<evidence type="ECO:0000313" key="3">
    <source>
        <dbReference type="Proteomes" id="UP000823775"/>
    </source>
</evidence>
<keyword evidence="1" id="KW-1133">Transmembrane helix</keyword>
<keyword evidence="1" id="KW-0472">Membrane</keyword>
<feature type="transmembrane region" description="Helical" evidence="1">
    <location>
        <begin position="44"/>
        <end position="67"/>
    </location>
</feature>
<proteinExistence type="predicted"/>
<feature type="non-terminal residue" evidence="2">
    <location>
        <position position="1"/>
    </location>
</feature>
<organism evidence="2 3">
    <name type="scientific">Datura stramonium</name>
    <name type="common">Jimsonweed</name>
    <name type="synonym">Common thornapple</name>
    <dbReference type="NCBI Taxonomy" id="4076"/>
    <lineage>
        <taxon>Eukaryota</taxon>
        <taxon>Viridiplantae</taxon>
        <taxon>Streptophyta</taxon>
        <taxon>Embryophyta</taxon>
        <taxon>Tracheophyta</taxon>
        <taxon>Spermatophyta</taxon>
        <taxon>Magnoliopsida</taxon>
        <taxon>eudicotyledons</taxon>
        <taxon>Gunneridae</taxon>
        <taxon>Pentapetalae</taxon>
        <taxon>asterids</taxon>
        <taxon>lamiids</taxon>
        <taxon>Solanales</taxon>
        <taxon>Solanaceae</taxon>
        <taxon>Solanoideae</taxon>
        <taxon>Datureae</taxon>
        <taxon>Datura</taxon>
    </lineage>
</organism>
<protein>
    <submittedName>
        <fullName evidence="2">Uncharacterized protein</fullName>
    </submittedName>
</protein>
<accession>A0ABS8Y9K7</accession>
<comment type="caution">
    <text evidence="2">The sequence shown here is derived from an EMBL/GenBank/DDBJ whole genome shotgun (WGS) entry which is preliminary data.</text>
</comment>
<reference evidence="2 3" key="1">
    <citation type="journal article" date="2021" name="BMC Genomics">
        <title>Datura genome reveals duplications of psychoactive alkaloid biosynthetic genes and high mutation rate following tissue culture.</title>
        <authorList>
            <person name="Rajewski A."/>
            <person name="Carter-House D."/>
            <person name="Stajich J."/>
            <person name="Litt A."/>
        </authorList>
    </citation>
    <scope>NUCLEOTIDE SEQUENCE [LARGE SCALE GENOMIC DNA]</scope>
    <source>
        <strain evidence="2">AR-01</strain>
    </source>
</reference>
<evidence type="ECO:0000256" key="1">
    <source>
        <dbReference type="SAM" id="Phobius"/>
    </source>
</evidence>
<sequence>SGLLDIDEARLCLCVRRLAVGKGLSQCLVNRRTTIVVFDHAKSLMCWVFVSIGTFFGLAMSASAATLDPCLSSNVLTRMPSHSWGACSKPNQKPLLCPTSSSLSRAMSWSMSSCSDPQI</sequence>
<keyword evidence="1" id="KW-0812">Transmembrane</keyword>
<name>A0ABS8Y9K7_DATST</name>